<dbReference type="Pfam" id="PF13041">
    <property type="entry name" value="PPR_2"/>
    <property type="match status" value="4"/>
</dbReference>
<feature type="repeat" description="PPR" evidence="3">
    <location>
        <begin position="479"/>
        <end position="513"/>
    </location>
</feature>
<dbReference type="Proteomes" id="UP001359559">
    <property type="component" value="Unassembled WGS sequence"/>
</dbReference>
<proteinExistence type="inferred from homology"/>
<evidence type="ECO:0000313" key="6">
    <source>
        <dbReference type="EMBL" id="KAK7295561.1"/>
    </source>
</evidence>
<feature type="compositionally biased region" description="Low complexity" evidence="4">
    <location>
        <begin position="16"/>
        <end position="39"/>
    </location>
</feature>
<dbReference type="NCBIfam" id="TIGR00756">
    <property type="entry name" value="PPR"/>
    <property type="match status" value="7"/>
</dbReference>
<dbReference type="InterPro" id="IPR036063">
    <property type="entry name" value="Smr_dom_sf"/>
</dbReference>
<dbReference type="InterPro" id="IPR002885">
    <property type="entry name" value="PPR_rpt"/>
</dbReference>
<feature type="repeat" description="PPR" evidence="3">
    <location>
        <begin position="444"/>
        <end position="478"/>
    </location>
</feature>
<feature type="compositionally biased region" description="Pro residues" evidence="4">
    <location>
        <begin position="1"/>
        <end position="10"/>
    </location>
</feature>
<dbReference type="InterPro" id="IPR011990">
    <property type="entry name" value="TPR-like_helical_dom_sf"/>
</dbReference>
<accession>A0AAN9JCE2</accession>
<dbReference type="Gene3D" id="3.30.1370.110">
    <property type="match status" value="1"/>
</dbReference>
<dbReference type="PANTHER" id="PTHR47447">
    <property type="entry name" value="OS03G0856100 PROTEIN"/>
    <property type="match status" value="1"/>
</dbReference>
<gene>
    <name evidence="6" type="ORF">RJT34_18471</name>
</gene>
<dbReference type="AlphaFoldDB" id="A0AAN9JCE2"/>
<dbReference type="InterPro" id="IPR002625">
    <property type="entry name" value="Smr_dom"/>
</dbReference>
<dbReference type="PROSITE" id="PS51375">
    <property type="entry name" value="PPR"/>
    <property type="match status" value="8"/>
</dbReference>
<comment type="similarity">
    <text evidence="1">Belongs to the PPR family. P subfamily.</text>
</comment>
<sequence length="873" mass="98062">MASTPTPPPHFSSLTSRTANSNQRQNRQNTTNTTNNLRSQQHRRQNRNRWYSSPRFYHASGSGPGGVPSAAAAAASFSPSLSPFVGHRTTHLAPEFSGRRSTRRLGKMNSGGPRAVPNNQQHSKVAEEALHCLRNAGNDVAAVDRILLSYEHRLDEGVSDYVYMIKDYANHSGEYMLADRTYDFAMRRVARNAEEMGKLTSNIIRTLGRLRKIDHACELFRLAINAGYGRTVFTVSAMISALGKNKMFPEAVHLFRSMGQFGLSPNLIIYNAIIDGGAKAEVDFDNVVQFFEDMKVTPGCQPDRITYNSLLATCVPRGRWKMSEKLMAEMDRDGIDLDVYTYNTYLDALCKGGRMDTAKWVLEVEMPARNIRPNVVTFSTLMDGYAKFNLLEEALSVYTEMERLLICLDRVSYNTLVGVYAKLGWFDEAMRTCQEMENCGIRNDVVTYNALIDGFGKHGEYVHVRNLFDEMKERKIWPNELTYSTMIKAYTKGKMYAEAMSFYREFRQQGLETDVVFYSTLIDSLSKNGLVESSMQLLDAMTTEGIRPNVVTYNSIIDAFRPREASAQECGVGSSSQANEYQFEPSSSSSHDPIMLIFQQLASSPHREKDKRGRQDNFSILQLFQRMHEMQVKPNVVTFSAILNACSHCESLQDASELLEQLRLFDGQAYGVAHGLLMGYGESVLRGARVLFDEIKDMDSSTASAFFNALTDMLWHFGQRHGAQLVVHEGKERRVWKCFSWNETSLDLHLMSCGAACAMVHSWLCDMRTVIFKGNELPAMLNILTGWGRHSKVVGNGTLRKAVEALLNGMGAPFQMAEHNLGRFISNGPVLTAWLREPSTLNLLVLHDCIVNGRQVVNAQSDDQVFGLPALCL</sequence>
<feature type="repeat" description="PPR" evidence="3">
    <location>
        <begin position="514"/>
        <end position="548"/>
    </location>
</feature>
<dbReference type="Gene3D" id="1.25.40.10">
    <property type="entry name" value="Tetratricopeptide repeat domain"/>
    <property type="match status" value="4"/>
</dbReference>
<feature type="domain" description="Smr" evidence="5">
    <location>
        <begin position="746"/>
        <end position="835"/>
    </location>
</feature>
<feature type="repeat" description="PPR" evidence="3">
    <location>
        <begin position="338"/>
        <end position="373"/>
    </location>
</feature>
<evidence type="ECO:0000256" key="3">
    <source>
        <dbReference type="PROSITE-ProRule" id="PRU00708"/>
    </source>
</evidence>
<dbReference type="SMART" id="SM00463">
    <property type="entry name" value="SMR"/>
    <property type="match status" value="1"/>
</dbReference>
<evidence type="ECO:0000313" key="7">
    <source>
        <dbReference type="Proteomes" id="UP001359559"/>
    </source>
</evidence>
<keyword evidence="7" id="KW-1185">Reference proteome</keyword>
<organism evidence="6 7">
    <name type="scientific">Clitoria ternatea</name>
    <name type="common">Butterfly pea</name>
    <dbReference type="NCBI Taxonomy" id="43366"/>
    <lineage>
        <taxon>Eukaryota</taxon>
        <taxon>Viridiplantae</taxon>
        <taxon>Streptophyta</taxon>
        <taxon>Embryophyta</taxon>
        <taxon>Tracheophyta</taxon>
        <taxon>Spermatophyta</taxon>
        <taxon>Magnoliopsida</taxon>
        <taxon>eudicotyledons</taxon>
        <taxon>Gunneridae</taxon>
        <taxon>Pentapetalae</taxon>
        <taxon>rosids</taxon>
        <taxon>fabids</taxon>
        <taxon>Fabales</taxon>
        <taxon>Fabaceae</taxon>
        <taxon>Papilionoideae</taxon>
        <taxon>50 kb inversion clade</taxon>
        <taxon>NPAAA clade</taxon>
        <taxon>indigoferoid/millettioid clade</taxon>
        <taxon>Phaseoleae</taxon>
        <taxon>Clitoria</taxon>
    </lineage>
</organism>
<evidence type="ECO:0000256" key="2">
    <source>
        <dbReference type="ARBA" id="ARBA00022737"/>
    </source>
</evidence>
<evidence type="ECO:0000256" key="4">
    <source>
        <dbReference type="SAM" id="MobiDB-lite"/>
    </source>
</evidence>
<evidence type="ECO:0000256" key="1">
    <source>
        <dbReference type="ARBA" id="ARBA00007626"/>
    </source>
</evidence>
<dbReference type="EMBL" id="JAYKXN010000004">
    <property type="protein sequence ID" value="KAK7295561.1"/>
    <property type="molecule type" value="Genomic_DNA"/>
</dbReference>
<dbReference type="SUPFAM" id="SSF160443">
    <property type="entry name" value="SMR domain-like"/>
    <property type="match status" value="1"/>
</dbReference>
<dbReference type="PROSITE" id="PS50828">
    <property type="entry name" value="SMR"/>
    <property type="match status" value="1"/>
</dbReference>
<dbReference type="PANTHER" id="PTHR47447:SF29">
    <property type="entry name" value="PPR CONTAINING PLANT PROTEIN"/>
    <property type="match status" value="1"/>
</dbReference>
<comment type="caution">
    <text evidence="6">The sequence shown here is derived from an EMBL/GenBank/DDBJ whole genome shotgun (WGS) entry which is preliminary data.</text>
</comment>
<reference evidence="6 7" key="1">
    <citation type="submission" date="2024-01" db="EMBL/GenBank/DDBJ databases">
        <title>The genomes of 5 underutilized Papilionoideae crops provide insights into root nodulation and disease resistance.</title>
        <authorList>
            <person name="Yuan L."/>
        </authorList>
    </citation>
    <scope>NUCLEOTIDE SEQUENCE [LARGE SCALE GENOMIC DNA]</scope>
    <source>
        <strain evidence="6">LY-2023</strain>
        <tissue evidence="6">Leaf</tissue>
    </source>
</reference>
<protein>
    <recommendedName>
        <fullName evidence="5">Smr domain-containing protein</fullName>
    </recommendedName>
</protein>
<feature type="repeat" description="PPR" evidence="3">
    <location>
        <begin position="231"/>
        <end position="265"/>
    </location>
</feature>
<feature type="region of interest" description="Disordered" evidence="4">
    <location>
        <begin position="97"/>
        <end position="119"/>
    </location>
</feature>
<feature type="region of interest" description="Disordered" evidence="4">
    <location>
        <begin position="1"/>
        <end position="71"/>
    </location>
</feature>
<evidence type="ECO:0000259" key="5">
    <source>
        <dbReference type="PROSITE" id="PS50828"/>
    </source>
</evidence>
<name>A0AAN9JCE2_CLITE</name>
<feature type="repeat" description="PPR" evidence="3">
    <location>
        <begin position="303"/>
        <end position="337"/>
    </location>
</feature>
<feature type="repeat" description="PPR" evidence="3">
    <location>
        <begin position="374"/>
        <end position="408"/>
    </location>
</feature>
<dbReference type="Pfam" id="PF01535">
    <property type="entry name" value="PPR"/>
    <property type="match status" value="1"/>
</dbReference>
<keyword evidence="2" id="KW-0677">Repeat</keyword>
<dbReference type="Pfam" id="PF13812">
    <property type="entry name" value="PPR_3"/>
    <property type="match status" value="1"/>
</dbReference>
<feature type="repeat" description="PPR" evidence="3">
    <location>
        <begin position="409"/>
        <end position="443"/>
    </location>
</feature>